<keyword evidence="2" id="KW-1003">Cell membrane</keyword>
<dbReference type="InterPro" id="IPR053896">
    <property type="entry name" value="BTN3A2-like_Ig-C"/>
</dbReference>
<dbReference type="OrthoDB" id="9983389at2759"/>
<comment type="subcellular location">
    <subcellularLocation>
        <location evidence="1">Cell membrane</location>
        <topology evidence="1">Single-pass type I membrane protein</topology>
    </subcellularLocation>
</comment>
<dbReference type="Gene3D" id="2.60.40.10">
    <property type="entry name" value="Immunoglobulins"/>
    <property type="match status" value="3"/>
</dbReference>
<evidence type="ECO:0000313" key="13">
    <source>
        <dbReference type="EMBL" id="CAG5896102.1"/>
    </source>
</evidence>
<keyword evidence="3 11" id="KW-0812">Transmembrane</keyword>
<evidence type="ECO:0000256" key="11">
    <source>
        <dbReference type="SAM" id="Phobius"/>
    </source>
</evidence>
<dbReference type="InterPro" id="IPR007110">
    <property type="entry name" value="Ig-like_dom"/>
</dbReference>
<keyword evidence="9" id="KW-0325">Glycoprotein</keyword>
<dbReference type="InterPro" id="IPR003598">
    <property type="entry name" value="Ig_sub2"/>
</dbReference>
<dbReference type="GO" id="GO:0042130">
    <property type="term" value="P:negative regulation of T cell proliferation"/>
    <property type="evidence" value="ECO:0007669"/>
    <property type="project" value="TreeGrafter"/>
</dbReference>
<protein>
    <submittedName>
        <fullName evidence="13">(Atlantic silverside) hypothetical protein</fullName>
    </submittedName>
</protein>
<dbReference type="GO" id="GO:0031295">
    <property type="term" value="P:T cell costimulation"/>
    <property type="evidence" value="ECO:0007669"/>
    <property type="project" value="TreeGrafter"/>
</dbReference>
<evidence type="ECO:0000259" key="12">
    <source>
        <dbReference type="PROSITE" id="PS50835"/>
    </source>
</evidence>
<reference evidence="13" key="1">
    <citation type="submission" date="2021-05" db="EMBL/GenBank/DDBJ databases">
        <authorList>
            <person name="Tigano A."/>
        </authorList>
    </citation>
    <scope>NUCLEOTIDE SEQUENCE</scope>
</reference>
<evidence type="ECO:0000313" key="14">
    <source>
        <dbReference type="Proteomes" id="UP000677803"/>
    </source>
</evidence>
<dbReference type="SUPFAM" id="SSF48726">
    <property type="entry name" value="Immunoglobulin"/>
    <property type="match status" value="3"/>
</dbReference>
<dbReference type="Proteomes" id="UP000677803">
    <property type="component" value="Unassembled WGS sequence"/>
</dbReference>
<name>A0A8S4AW97_9TELE</name>
<keyword evidence="6 11" id="KW-0472">Membrane</keyword>
<dbReference type="CDD" id="cd00096">
    <property type="entry name" value="Ig"/>
    <property type="match status" value="1"/>
</dbReference>
<dbReference type="SMART" id="SM00406">
    <property type="entry name" value="IGv"/>
    <property type="match status" value="1"/>
</dbReference>
<dbReference type="InterPro" id="IPR051713">
    <property type="entry name" value="T-cell_Activation_Regulation"/>
</dbReference>
<dbReference type="GO" id="GO:0042102">
    <property type="term" value="P:positive regulation of T cell proliferation"/>
    <property type="evidence" value="ECO:0007669"/>
    <property type="project" value="TreeGrafter"/>
</dbReference>
<dbReference type="GO" id="GO:0006955">
    <property type="term" value="P:immune response"/>
    <property type="evidence" value="ECO:0007669"/>
    <property type="project" value="TreeGrafter"/>
</dbReference>
<keyword evidence="5 11" id="KW-1133">Transmembrane helix</keyword>
<comment type="caution">
    <text evidence="13">The sequence shown here is derived from an EMBL/GenBank/DDBJ whole genome shotgun (WGS) entry which is preliminary data.</text>
</comment>
<keyword evidence="7" id="KW-1015">Disulfide bond</keyword>
<keyword evidence="4" id="KW-0732">Signal</keyword>
<keyword evidence="10" id="KW-0393">Immunoglobulin domain</keyword>
<dbReference type="EMBL" id="CAJRST010006668">
    <property type="protein sequence ID" value="CAG5896102.1"/>
    <property type="molecule type" value="Genomic_DNA"/>
</dbReference>
<dbReference type="SMART" id="SM00408">
    <property type="entry name" value="IGc2"/>
    <property type="match status" value="2"/>
</dbReference>
<dbReference type="GO" id="GO:0071222">
    <property type="term" value="P:cellular response to lipopolysaccharide"/>
    <property type="evidence" value="ECO:0007669"/>
    <property type="project" value="TreeGrafter"/>
</dbReference>
<sequence length="426" mass="47516">MWVIANPWPPAAAQEQKASEILGARLSGRALQHLGSPVDLLEQDVAAGGIGHSAVSKHGAWRGSTWGQLLNISEERVGKMSVFRFSVVLFSTFIVTLANKDSVVSCRLRENCVLPCSFPPGDDTVIHWMQVSSNKLQVHSYYHNMDQLERQDKLFKDRTSMSSDEISRGTASLKLKRVTFEDQGRYQCYTSTIEGSTDSFIVLNVDVLIQKVDIDRRKDRITCSSEDIYPKPELTWTTNPPSSPQHTLSLSETEDKLYNISSSLIVSRNTSDLDYTCTVRTRGNKKSTTLFKTDNVSVSGSETTIPCKAPTATVQKIVWTFDHHEIILNRSRAEDSYRCSEKWERHVEKVTDTGLTLKDLSSSQEGLYTCEISSDEETYIKITYLEISKAKHIIIIGSVISAVLGVIVLSIGVVCLVKRSRKGGVI</sequence>
<gene>
    <name evidence="13" type="ORF">MMEN_LOCUS7123</name>
</gene>
<dbReference type="FunFam" id="2.60.40.10:FF:000142">
    <property type="entry name" value="V-set domain-containing T-cell activation inhibitor 1"/>
    <property type="match status" value="1"/>
</dbReference>
<proteinExistence type="predicted"/>
<evidence type="ECO:0000256" key="2">
    <source>
        <dbReference type="ARBA" id="ARBA00022475"/>
    </source>
</evidence>
<feature type="domain" description="Ig-like" evidence="12">
    <location>
        <begin position="104"/>
        <end position="204"/>
    </location>
</feature>
<evidence type="ECO:0000256" key="3">
    <source>
        <dbReference type="ARBA" id="ARBA00022692"/>
    </source>
</evidence>
<feature type="domain" description="Ig-like" evidence="12">
    <location>
        <begin position="300"/>
        <end position="383"/>
    </location>
</feature>
<evidence type="ECO:0000256" key="9">
    <source>
        <dbReference type="ARBA" id="ARBA00023180"/>
    </source>
</evidence>
<dbReference type="PANTHER" id="PTHR25466">
    <property type="entry name" value="T-LYMPHOCYTE ACTIVATION ANTIGEN"/>
    <property type="match status" value="1"/>
</dbReference>
<dbReference type="PROSITE" id="PS50835">
    <property type="entry name" value="IG_LIKE"/>
    <property type="match status" value="3"/>
</dbReference>
<dbReference type="SMART" id="SM00409">
    <property type="entry name" value="IG"/>
    <property type="match status" value="2"/>
</dbReference>
<dbReference type="Pfam" id="PF07686">
    <property type="entry name" value="V-set"/>
    <property type="match status" value="1"/>
</dbReference>
<dbReference type="GO" id="GO:0009897">
    <property type="term" value="C:external side of plasma membrane"/>
    <property type="evidence" value="ECO:0007669"/>
    <property type="project" value="TreeGrafter"/>
</dbReference>
<evidence type="ECO:0000256" key="6">
    <source>
        <dbReference type="ARBA" id="ARBA00023136"/>
    </source>
</evidence>
<organism evidence="13 14">
    <name type="scientific">Menidia menidia</name>
    <name type="common">Atlantic silverside</name>
    <dbReference type="NCBI Taxonomy" id="238744"/>
    <lineage>
        <taxon>Eukaryota</taxon>
        <taxon>Metazoa</taxon>
        <taxon>Chordata</taxon>
        <taxon>Craniata</taxon>
        <taxon>Vertebrata</taxon>
        <taxon>Euteleostomi</taxon>
        <taxon>Actinopterygii</taxon>
        <taxon>Neopterygii</taxon>
        <taxon>Teleostei</taxon>
        <taxon>Neoteleostei</taxon>
        <taxon>Acanthomorphata</taxon>
        <taxon>Ovalentaria</taxon>
        <taxon>Atherinomorphae</taxon>
        <taxon>Atheriniformes</taxon>
        <taxon>Atherinopsidae</taxon>
        <taxon>Menidiinae</taxon>
        <taxon>Menidia</taxon>
    </lineage>
</organism>
<evidence type="ECO:0000256" key="1">
    <source>
        <dbReference type="ARBA" id="ARBA00004251"/>
    </source>
</evidence>
<dbReference type="AlphaFoldDB" id="A0A8S4AW97"/>
<dbReference type="Pfam" id="PF22705">
    <property type="entry name" value="C2-set_3"/>
    <property type="match status" value="1"/>
</dbReference>
<evidence type="ECO:0000256" key="10">
    <source>
        <dbReference type="ARBA" id="ARBA00023319"/>
    </source>
</evidence>
<keyword evidence="8" id="KW-0675">Receptor</keyword>
<evidence type="ECO:0000256" key="5">
    <source>
        <dbReference type="ARBA" id="ARBA00022989"/>
    </source>
</evidence>
<dbReference type="PANTHER" id="PTHR25466:SF14">
    <property type="entry name" value="BUTYROPHILIN SUBFAMILY 2 MEMBER A2-LIKE-RELATED"/>
    <property type="match status" value="1"/>
</dbReference>
<accession>A0A8S4AW97</accession>
<dbReference type="GO" id="GO:0007166">
    <property type="term" value="P:cell surface receptor signaling pathway"/>
    <property type="evidence" value="ECO:0007669"/>
    <property type="project" value="TreeGrafter"/>
</dbReference>
<evidence type="ECO:0000256" key="7">
    <source>
        <dbReference type="ARBA" id="ARBA00023157"/>
    </source>
</evidence>
<dbReference type="InterPro" id="IPR013106">
    <property type="entry name" value="Ig_V-set"/>
</dbReference>
<keyword evidence="14" id="KW-1185">Reference proteome</keyword>
<dbReference type="InterPro" id="IPR003599">
    <property type="entry name" value="Ig_sub"/>
</dbReference>
<feature type="transmembrane region" description="Helical" evidence="11">
    <location>
        <begin position="393"/>
        <end position="417"/>
    </location>
</feature>
<dbReference type="InterPro" id="IPR013783">
    <property type="entry name" value="Ig-like_fold"/>
</dbReference>
<evidence type="ECO:0000256" key="8">
    <source>
        <dbReference type="ARBA" id="ARBA00023170"/>
    </source>
</evidence>
<dbReference type="InterPro" id="IPR036179">
    <property type="entry name" value="Ig-like_dom_sf"/>
</dbReference>
<evidence type="ECO:0000256" key="4">
    <source>
        <dbReference type="ARBA" id="ARBA00022729"/>
    </source>
</evidence>
<feature type="domain" description="Ig-like" evidence="12">
    <location>
        <begin position="221"/>
        <end position="297"/>
    </location>
</feature>